<dbReference type="InterPro" id="IPR035205">
    <property type="entry name" value="DUF5320"/>
</dbReference>
<comment type="caution">
    <text evidence="1">The sequence shown here is derived from an EMBL/GenBank/DDBJ whole genome shotgun (WGS) entry which is preliminary data.</text>
</comment>
<gene>
    <name evidence="1" type="ORF">SDC9_188567</name>
</gene>
<dbReference type="EMBL" id="VSSQ01097834">
    <property type="protein sequence ID" value="MPN41027.1"/>
    <property type="molecule type" value="Genomic_DNA"/>
</dbReference>
<dbReference type="Pfam" id="PF17253">
    <property type="entry name" value="DUF5320"/>
    <property type="match status" value="1"/>
</dbReference>
<dbReference type="AlphaFoldDB" id="A0A645HPY3"/>
<evidence type="ECO:0000313" key="1">
    <source>
        <dbReference type="EMBL" id="MPN41027.1"/>
    </source>
</evidence>
<organism evidence="1">
    <name type="scientific">bioreactor metagenome</name>
    <dbReference type="NCBI Taxonomy" id="1076179"/>
    <lineage>
        <taxon>unclassified sequences</taxon>
        <taxon>metagenomes</taxon>
        <taxon>ecological metagenomes</taxon>
    </lineage>
</organism>
<protein>
    <submittedName>
        <fullName evidence="1">Uncharacterized protein</fullName>
    </submittedName>
</protein>
<proteinExistence type="predicted"/>
<name>A0A645HPY3_9ZZZZ</name>
<accession>A0A645HPY3</accession>
<reference evidence="1" key="1">
    <citation type="submission" date="2019-08" db="EMBL/GenBank/DDBJ databases">
        <authorList>
            <person name="Kucharzyk K."/>
            <person name="Murdoch R.W."/>
            <person name="Higgins S."/>
            <person name="Loffler F."/>
        </authorList>
    </citation>
    <scope>NUCLEOTIDE SEQUENCE</scope>
</reference>
<sequence>MPRGDRTGPLGEGPGTGRGAGFCAGFRVPGYFNGLSGRRPGSGRGCRRMAWMAGLIPGCAYLTYRWVNRSTRNTDKS</sequence>